<evidence type="ECO:0000313" key="2">
    <source>
        <dbReference type="Proteomes" id="UP001501353"/>
    </source>
</evidence>
<name>A0ABP7T3J3_9BURK</name>
<organism evidence="1 2">
    <name type="scientific">Actimicrobium antarcticum</name>
    <dbReference type="NCBI Taxonomy" id="1051899"/>
    <lineage>
        <taxon>Bacteria</taxon>
        <taxon>Pseudomonadati</taxon>
        <taxon>Pseudomonadota</taxon>
        <taxon>Betaproteobacteria</taxon>
        <taxon>Burkholderiales</taxon>
        <taxon>Oxalobacteraceae</taxon>
        <taxon>Actimicrobium</taxon>
    </lineage>
</organism>
<protein>
    <submittedName>
        <fullName evidence="1">Uncharacterized protein</fullName>
    </submittedName>
</protein>
<proteinExistence type="predicted"/>
<sequence length="158" mass="17438">MTRRPILVYSAGMNNDTDIQLCGSFTAKDSSGNLREISMIRIFDEGYGMIDVYVDLRHAMNDDPLSEDAVLIHHITKHLHGLGYVGPDLIAGDIALQDDKLIVLEAPEDFIVFAESRGWKNLAEEFADDDEISDEQAASVAPAASAQLDALLRKFKSK</sequence>
<dbReference type="EMBL" id="BAAAZE010000008">
    <property type="protein sequence ID" value="GAA4020580.1"/>
    <property type="molecule type" value="Genomic_DNA"/>
</dbReference>
<keyword evidence="2" id="KW-1185">Reference proteome</keyword>
<evidence type="ECO:0000313" key="1">
    <source>
        <dbReference type="EMBL" id="GAA4020580.1"/>
    </source>
</evidence>
<dbReference type="Proteomes" id="UP001501353">
    <property type="component" value="Unassembled WGS sequence"/>
</dbReference>
<reference evidence="2" key="1">
    <citation type="journal article" date="2019" name="Int. J. Syst. Evol. Microbiol.">
        <title>The Global Catalogue of Microorganisms (GCM) 10K type strain sequencing project: providing services to taxonomists for standard genome sequencing and annotation.</title>
        <authorList>
            <consortium name="The Broad Institute Genomics Platform"/>
            <consortium name="The Broad Institute Genome Sequencing Center for Infectious Disease"/>
            <person name="Wu L."/>
            <person name="Ma J."/>
        </authorList>
    </citation>
    <scope>NUCLEOTIDE SEQUENCE [LARGE SCALE GENOMIC DNA]</scope>
    <source>
        <strain evidence="2">JCM 16673</strain>
    </source>
</reference>
<accession>A0ABP7T3J3</accession>
<gene>
    <name evidence="1" type="ORF">GCM10022212_16440</name>
</gene>
<comment type="caution">
    <text evidence="1">The sequence shown here is derived from an EMBL/GenBank/DDBJ whole genome shotgun (WGS) entry which is preliminary data.</text>
</comment>